<gene>
    <name evidence="3" type="ORF">SRB5_03870</name>
</gene>
<dbReference type="RefSeq" id="WP_153449606.1">
    <property type="nucleotide sequence ID" value="NZ_WEGJ01000001.1"/>
</dbReference>
<evidence type="ECO:0000313" key="4">
    <source>
        <dbReference type="Proteomes" id="UP000466345"/>
    </source>
</evidence>
<dbReference type="GO" id="GO:0004674">
    <property type="term" value="F:protein serine/threonine kinase activity"/>
    <property type="evidence" value="ECO:0007669"/>
    <property type="project" value="UniProtKB-KW"/>
</dbReference>
<keyword evidence="1" id="KW-0723">Serine/threonine-protein kinase</keyword>
<dbReference type="CDD" id="cd16936">
    <property type="entry name" value="HATPase_RsbW-like"/>
    <property type="match status" value="1"/>
</dbReference>
<dbReference type="PANTHER" id="PTHR35526">
    <property type="entry name" value="ANTI-SIGMA-F FACTOR RSBW-RELATED"/>
    <property type="match status" value="1"/>
</dbReference>
<dbReference type="InterPro" id="IPR003594">
    <property type="entry name" value="HATPase_dom"/>
</dbReference>
<organism evidence="3 4">
    <name type="scientific">Streptomyces smaragdinus</name>
    <dbReference type="NCBI Taxonomy" id="2585196"/>
    <lineage>
        <taxon>Bacteria</taxon>
        <taxon>Bacillati</taxon>
        <taxon>Actinomycetota</taxon>
        <taxon>Actinomycetes</taxon>
        <taxon>Kitasatosporales</taxon>
        <taxon>Streptomycetaceae</taxon>
        <taxon>Streptomyces</taxon>
    </lineage>
</organism>
<accession>A0A7K0C9Z7</accession>
<proteinExistence type="predicted"/>
<keyword evidence="1" id="KW-0418">Kinase</keyword>
<keyword evidence="1" id="KW-0808">Transferase</keyword>
<dbReference type="AlphaFoldDB" id="A0A7K0C9Z7"/>
<dbReference type="InterPro" id="IPR036890">
    <property type="entry name" value="HATPase_C_sf"/>
</dbReference>
<dbReference type="Pfam" id="PF13581">
    <property type="entry name" value="HATPase_c_2"/>
    <property type="match status" value="1"/>
</dbReference>
<reference evidence="3 4" key="1">
    <citation type="submission" date="2019-10" db="EMBL/GenBank/DDBJ databases">
        <title>Streptomyces smaragdinus sp. nov. and Streptomyces fabii sp. nov., isolated from the gut of fungus growing-termite Macrotermes natalensis.</title>
        <authorList>
            <person name="Schwitalla J."/>
            <person name="Benndorf R."/>
            <person name="Martin K."/>
            <person name="De Beer W."/>
            <person name="Kaster A.-K."/>
            <person name="Vollmers J."/>
            <person name="Poulsen M."/>
            <person name="Beemelmanns C."/>
        </authorList>
    </citation>
    <scope>NUCLEOTIDE SEQUENCE [LARGE SCALE GENOMIC DNA]</scope>
    <source>
        <strain evidence="3 4">RB5</strain>
    </source>
</reference>
<dbReference type="Proteomes" id="UP000466345">
    <property type="component" value="Unassembled WGS sequence"/>
</dbReference>
<dbReference type="SUPFAM" id="SSF55874">
    <property type="entry name" value="ATPase domain of HSP90 chaperone/DNA topoisomerase II/histidine kinase"/>
    <property type="match status" value="1"/>
</dbReference>
<dbReference type="InterPro" id="IPR050267">
    <property type="entry name" value="Anti-sigma-factor_SerPK"/>
</dbReference>
<evidence type="ECO:0000313" key="3">
    <source>
        <dbReference type="EMBL" id="MQY10280.1"/>
    </source>
</evidence>
<name>A0A7K0C9Z7_9ACTN</name>
<feature type="domain" description="Histidine kinase/HSP90-like ATPase" evidence="2">
    <location>
        <begin position="20"/>
        <end position="140"/>
    </location>
</feature>
<dbReference type="EMBL" id="WEGJ01000001">
    <property type="protein sequence ID" value="MQY10280.1"/>
    <property type="molecule type" value="Genomic_DNA"/>
</dbReference>
<dbReference type="OrthoDB" id="4327509at2"/>
<evidence type="ECO:0000259" key="2">
    <source>
        <dbReference type="Pfam" id="PF13581"/>
    </source>
</evidence>
<comment type="caution">
    <text evidence="3">The sequence shown here is derived from an EMBL/GenBank/DDBJ whole genome shotgun (WGS) entry which is preliminary data.</text>
</comment>
<dbReference type="PANTHER" id="PTHR35526:SF3">
    <property type="entry name" value="ANTI-SIGMA-F FACTOR RSBW"/>
    <property type="match status" value="1"/>
</dbReference>
<protein>
    <recommendedName>
        <fullName evidence="2">Histidine kinase/HSP90-like ATPase domain-containing protein</fullName>
    </recommendedName>
</protein>
<keyword evidence="4" id="KW-1185">Reference proteome</keyword>
<dbReference type="Gene3D" id="3.30.565.10">
    <property type="entry name" value="Histidine kinase-like ATPase, C-terminal domain"/>
    <property type="match status" value="1"/>
</dbReference>
<sequence>MLSAPLQEWLRAPGSATCELSADPRSIAVARSVVRSVLGEWGRGDLVDNVVSATSELVTNALRHGVREAVAADAKPLMLGLMRRGSAVVCAVFDPGTGVPRLSEPDPLAESGRGLHIIASVSDVWGWSKPGPSGKAVWAIFSAAADADPVAAVSPRIDGQHDRAREVCDCCPPEIHGHNWKLCG</sequence>
<evidence type="ECO:0000256" key="1">
    <source>
        <dbReference type="ARBA" id="ARBA00022527"/>
    </source>
</evidence>